<organism evidence="1 2">
    <name type="scientific">Apatococcus lobatus</name>
    <dbReference type="NCBI Taxonomy" id="904363"/>
    <lineage>
        <taxon>Eukaryota</taxon>
        <taxon>Viridiplantae</taxon>
        <taxon>Chlorophyta</taxon>
        <taxon>core chlorophytes</taxon>
        <taxon>Trebouxiophyceae</taxon>
        <taxon>Chlorellales</taxon>
        <taxon>Chlorellaceae</taxon>
        <taxon>Apatococcus</taxon>
    </lineage>
</organism>
<sequence length="244" mass="27615">MQSLPLVPGSARFVGVRRPACATGLLRHKTPQASQQPEEAAKLLSSLSESEEQFPPWSFHFQHNERYLEWTDSAQEQLLKLHISEKLDLDLTEVTMRLRDLDLLLPDLVQRLPRLKADLLLKLLSNTEVTGSKLLALKSSLPRADIQNLASRFPMLLTDYSVEELVEKTDELRKHLPGVDLDDLVEREPMVFKADMTKVLADVQRLLGRNVDPVKYFATYPRQVIDMQQGGLHSSAETGADHIS</sequence>
<gene>
    <name evidence="1" type="ORF">WJX74_004400</name>
</gene>
<dbReference type="AlphaFoldDB" id="A0AAW1S9I0"/>
<comment type="caution">
    <text evidence="1">The sequence shown here is derived from an EMBL/GenBank/DDBJ whole genome shotgun (WGS) entry which is preliminary data.</text>
</comment>
<protein>
    <submittedName>
        <fullName evidence="1">Uncharacterized protein</fullName>
    </submittedName>
</protein>
<dbReference type="Proteomes" id="UP001438707">
    <property type="component" value="Unassembled WGS sequence"/>
</dbReference>
<dbReference type="EMBL" id="JALJOS010000002">
    <property type="protein sequence ID" value="KAK9842918.1"/>
    <property type="molecule type" value="Genomic_DNA"/>
</dbReference>
<evidence type="ECO:0000313" key="2">
    <source>
        <dbReference type="Proteomes" id="UP001438707"/>
    </source>
</evidence>
<accession>A0AAW1S9I0</accession>
<reference evidence="1 2" key="1">
    <citation type="journal article" date="2024" name="Nat. Commun.">
        <title>Phylogenomics reveals the evolutionary origins of lichenization in chlorophyte algae.</title>
        <authorList>
            <person name="Puginier C."/>
            <person name="Libourel C."/>
            <person name="Otte J."/>
            <person name="Skaloud P."/>
            <person name="Haon M."/>
            <person name="Grisel S."/>
            <person name="Petersen M."/>
            <person name="Berrin J.G."/>
            <person name="Delaux P.M."/>
            <person name="Dal Grande F."/>
            <person name="Keller J."/>
        </authorList>
    </citation>
    <scope>NUCLEOTIDE SEQUENCE [LARGE SCALE GENOMIC DNA]</scope>
    <source>
        <strain evidence="1 2">SAG 2145</strain>
    </source>
</reference>
<keyword evidence="2" id="KW-1185">Reference proteome</keyword>
<proteinExistence type="predicted"/>
<evidence type="ECO:0000313" key="1">
    <source>
        <dbReference type="EMBL" id="KAK9842918.1"/>
    </source>
</evidence>
<name>A0AAW1S9I0_9CHLO</name>